<sequence>MPTSQAWRMPVQPPGTKCTRMDGWKRRRKVSEQRNGFPSGPVLSKISGAIRRIVATTTPRTVTKDSQPDNQRSHRGHAACAHPLPYGALRRTNEDENANGQSTPRQMNVTNTGRPPSRAGSPRPRRPVCFVRGTRLVCTARRSSSSHETVWMRRGALQVVPGSCGEVEGEEEGCQERMEAGLNSTQVAPGATTRESPRKMMSRGRTSARSLPRI</sequence>
<feature type="compositionally biased region" description="Polar residues" evidence="1">
    <location>
        <begin position="98"/>
        <end position="112"/>
    </location>
</feature>
<accession>A0A2G8RW03</accession>
<evidence type="ECO:0000313" key="2">
    <source>
        <dbReference type="EMBL" id="PIL25689.1"/>
    </source>
</evidence>
<evidence type="ECO:0000256" key="1">
    <source>
        <dbReference type="SAM" id="MobiDB-lite"/>
    </source>
</evidence>
<evidence type="ECO:0000313" key="3">
    <source>
        <dbReference type="Proteomes" id="UP000230002"/>
    </source>
</evidence>
<feature type="compositionally biased region" description="Polar residues" evidence="1">
    <location>
        <begin position="204"/>
        <end position="214"/>
    </location>
</feature>
<dbReference type="AlphaFoldDB" id="A0A2G8RW03"/>
<comment type="caution">
    <text evidence="2">The sequence shown here is derived from an EMBL/GenBank/DDBJ whole genome shotgun (WGS) entry which is preliminary data.</text>
</comment>
<dbReference type="EMBL" id="AYKW01000045">
    <property type="protein sequence ID" value="PIL25689.1"/>
    <property type="molecule type" value="Genomic_DNA"/>
</dbReference>
<feature type="region of interest" description="Disordered" evidence="1">
    <location>
        <begin position="179"/>
        <end position="214"/>
    </location>
</feature>
<feature type="compositionally biased region" description="Low complexity" evidence="1">
    <location>
        <begin position="113"/>
        <end position="122"/>
    </location>
</feature>
<keyword evidence="3" id="KW-1185">Reference proteome</keyword>
<reference evidence="2 3" key="1">
    <citation type="journal article" date="2015" name="Sci. Rep.">
        <title>Chromosome-level genome map provides insights into diverse defense mechanisms in the medicinal fungus Ganoderma sinense.</title>
        <authorList>
            <person name="Zhu Y."/>
            <person name="Xu J."/>
            <person name="Sun C."/>
            <person name="Zhou S."/>
            <person name="Xu H."/>
            <person name="Nelson D.R."/>
            <person name="Qian J."/>
            <person name="Song J."/>
            <person name="Luo H."/>
            <person name="Xiang L."/>
            <person name="Li Y."/>
            <person name="Xu Z."/>
            <person name="Ji A."/>
            <person name="Wang L."/>
            <person name="Lu S."/>
            <person name="Hayward A."/>
            <person name="Sun W."/>
            <person name="Li X."/>
            <person name="Schwartz D.C."/>
            <person name="Wang Y."/>
            <person name="Chen S."/>
        </authorList>
    </citation>
    <scope>NUCLEOTIDE SEQUENCE [LARGE SCALE GENOMIC DNA]</scope>
    <source>
        <strain evidence="2 3">ZZ0214-1</strain>
    </source>
</reference>
<dbReference type="Proteomes" id="UP000230002">
    <property type="component" value="Unassembled WGS sequence"/>
</dbReference>
<organism evidence="2 3">
    <name type="scientific">Ganoderma sinense ZZ0214-1</name>
    <dbReference type="NCBI Taxonomy" id="1077348"/>
    <lineage>
        <taxon>Eukaryota</taxon>
        <taxon>Fungi</taxon>
        <taxon>Dikarya</taxon>
        <taxon>Basidiomycota</taxon>
        <taxon>Agaricomycotina</taxon>
        <taxon>Agaricomycetes</taxon>
        <taxon>Polyporales</taxon>
        <taxon>Polyporaceae</taxon>
        <taxon>Ganoderma</taxon>
    </lineage>
</organism>
<gene>
    <name evidence="2" type="ORF">GSI_11439</name>
</gene>
<protein>
    <submittedName>
        <fullName evidence="2">Uncharacterized protein</fullName>
    </submittedName>
</protein>
<proteinExistence type="predicted"/>
<feature type="region of interest" description="Disordered" evidence="1">
    <location>
        <begin position="94"/>
        <end position="127"/>
    </location>
</feature>
<feature type="region of interest" description="Disordered" evidence="1">
    <location>
        <begin position="1"/>
        <end position="44"/>
    </location>
</feature>
<name>A0A2G8RW03_9APHY</name>
<feature type="region of interest" description="Disordered" evidence="1">
    <location>
        <begin position="59"/>
        <end position="78"/>
    </location>
</feature>